<evidence type="ECO:0000256" key="13">
    <source>
        <dbReference type="NCBIfam" id="TIGR01273"/>
    </source>
</evidence>
<feature type="domain" description="Orn/DAP/Arg decarboxylase 2 N-terminal" evidence="16">
    <location>
        <begin position="100"/>
        <end position="343"/>
    </location>
</feature>
<keyword evidence="8" id="KW-0460">Magnesium</keyword>
<feature type="domain" description="Arginine decarboxylase helical bundle" evidence="17">
    <location>
        <begin position="368"/>
        <end position="448"/>
    </location>
</feature>
<dbReference type="EC" id="4.1.1.19" evidence="5 13"/>
<feature type="modified residue" description="N6-(pyridoxal phosphate)lysine" evidence="14">
    <location>
        <position position="108"/>
    </location>
</feature>
<dbReference type="Gene3D" id="3.20.20.10">
    <property type="entry name" value="Alanine racemase"/>
    <property type="match status" value="1"/>
</dbReference>
<keyword evidence="7" id="KW-0210">Decarboxylase</keyword>
<dbReference type="Pfam" id="PF02784">
    <property type="entry name" value="Orn_Arg_deC_N"/>
    <property type="match status" value="1"/>
</dbReference>
<dbReference type="InterPro" id="IPR041128">
    <property type="entry name" value="Arg_decarbox_C"/>
</dbReference>
<dbReference type="PRINTS" id="PR01180">
    <property type="entry name" value="ARGDCRBXLASE"/>
</dbReference>
<feature type="domain" description="Arginine decarboxylase C-terminal helical" evidence="18">
    <location>
        <begin position="574"/>
        <end position="627"/>
    </location>
</feature>
<dbReference type="CDD" id="cd06830">
    <property type="entry name" value="PLPDE_III_ADC"/>
    <property type="match status" value="1"/>
</dbReference>
<keyword evidence="10" id="KW-0745">Spermidine biosynthesis</keyword>
<dbReference type="GO" id="GO:0008792">
    <property type="term" value="F:arginine decarboxylase activity"/>
    <property type="evidence" value="ECO:0007669"/>
    <property type="project" value="UniProtKB-UniRule"/>
</dbReference>
<dbReference type="PANTHER" id="PTHR43295:SF9">
    <property type="entry name" value="BIOSYNTHETIC ARGININE DECARBOXYLASE"/>
    <property type="match status" value="1"/>
</dbReference>
<dbReference type="PROSITE" id="PS00878">
    <property type="entry name" value="ODR_DC_2_1"/>
    <property type="match status" value="1"/>
</dbReference>
<evidence type="ECO:0000259" key="18">
    <source>
        <dbReference type="Pfam" id="PF17944"/>
    </source>
</evidence>
<evidence type="ECO:0000256" key="6">
    <source>
        <dbReference type="ARBA" id="ARBA00022723"/>
    </source>
</evidence>
<dbReference type="PANTHER" id="PTHR43295">
    <property type="entry name" value="ARGININE DECARBOXYLASE"/>
    <property type="match status" value="1"/>
</dbReference>
<dbReference type="GO" id="GO:0008295">
    <property type="term" value="P:spermidine biosynthetic process"/>
    <property type="evidence" value="ECO:0007669"/>
    <property type="project" value="UniProtKB-UniRule"/>
</dbReference>
<organism evidence="19 20">
    <name type="scientific">Litorivicinus lipolyticus</name>
    <dbReference type="NCBI Taxonomy" id="418701"/>
    <lineage>
        <taxon>Bacteria</taxon>
        <taxon>Pseudomonadati</taxon>
        <taxon>Pseudomonadota</taxon>
        <taxon>Gammaproteobacteria</taxon>
        <taxon>Oceanospirillales</taxon>
        <taxon>Litorivicinaceae</taxon>
        <taxon>Litorivicinus</taxon>
    </lineage>
</organism>
<evidence type="ECO:0000259" key="16">
    <source>
        <dbReference type="Pfam" id="PF02784"/>
    </source>
</evidence>
<accession>A0A5Q2QH37</accession>
<evidence type="ECO:0000256" key="11">
    <source>
        <dbReference type="ARBA" id="ARBA00023115"/>
    </source>
</evidence>
<dbReference type="Gene3D" id="2.40.37.10">
    <property type="entry name" value="Lyase, Ornithine Decarboxylase, Chain A, domain 1"/>
    <property type="match status" value="1"/>
</dbReference>
<sequence length="629" mass="69991">MKELALTKKSWSSQDSSTLYSVPDWGKGVFSVNANGLLEVAPPNVPGAPKVPLMSILAGIKDRGMDLPVVLRIENLIDLQVSHLNQSFAAAIEAHDYQNVYRGVFPIKVNQQSQVIEEIARFGARYNHGLEAGSKAELMIAMATLTDPGSMIICNGYKDAEFVDLGLRARQLGFECFFVVETPAELDLILERAELLQVEPRIGFRAKLSTQVEGHWSEDSGDRSLFGLSANQIVNMVDRLRDTGHLEWLRLLHFHLGSQIPNIRDIRTGVAEAVRYYNELVAEGAAMGYLDLGGGLAVNYEGGDTNYTLAEYCYDVVESVAATLAEGVPHPVLISESGRATVADSSILLFNTLDVTTFEPGPIRTVTEDDAEAIQKLGEIQANVEVANAHQSFTDAIYYRDDMRESFQLGTTTLRQRALAENLCLDVMQQVKHLLPQMRRIPKELEALHQDLADIYYANFSVFQSLPDTWAMDQVFPVVPIHRLNEEPTREAILADLTCDCDGKIDLFVGGHSTLPVHSLVDGEDYVFGVFMVGAYQETLGDLHNLFGDTNVVSVRINEGGNFEIERELQGDTVEDVLSYVEYTPAGLTETFRKTAERAVRSGLIKPSQRREIVEQFRESLRGYTYYEH</sequence>
<dbReference type="InterPro" id="IPR022644">
    <property type="entry name" value="De-COase2_N"/>
</dbReference>
<evidence type="ECO:0000313" key="19">
    <source>
        <dbReference type="EMBL" id="QGG81160.1"/>
    </source>
</evidence>
<evidence type="ECO:0000256" key="5">
    <source>
        <dbReference type="ARBA" id="ARBA00012426"/>
    </source>
</evidence>
<gene>
    <name evidence="19" type="primary">speA</name>
    <name evidence="19" type="ORF">GH975_11530</name>
</gene>
<proteinExistence type="inferred from homology"/>
<dbReference type="PRINTS" id="PR01179">
    <property type="entry name" value="ODADCRBXLASE"/>
</dbReference>
<dbReference type="NCBIfam" id="TIGR01273">
    <property type="entry name" value="speA"/>
    <property type="match status" value="1"/>
</dbReference>
<keyword evidence="12 19" id="KW-0456">Lyase</keyword>
<dbReference type="InterPro" id="IPR029066">
    <property type="entry name" value="PLP-binding_barrel"/>
</dbReference>
<name>A0A5Q2QH37_9GAMM</name>
<dbReference type="GO" id="GO:0006527">
    <property type="term" value="P:L-arginine catabolic process"/>
    <property type="evidence" value="ECO:0007669"/>
    <property type="project" value="InterPro"/>
</dbReference>
<dbReference type="OrthoDB" id="9802658at2"/>
<reference evidence="19 20" key="1">
    <citation type="submission" date="2019-11" db="EMBL/GenBank/DDBJ databases">
        <authorList>
            <person name="Khan S.A."/>
            <person name="Jeon C.O."/>
            <person name="Chun B.H."/>
        </authorList>
    </citation>
    <scope>NUCLEOTIDE SEQUENCE [LARGE SCALE GENOMIC DNA]</scope>
    <source>
        <strain evidence="19 20">IMCC 1097</strain>
    </source>
</reference>
<evidence type="ECO:0000313" key="20">
    <source>
        <dbReference type="Proteomes" id="UP000388235"/>
    </source>
</evidence>
<dbReference type="Pfam" id="PF17944">
    <property type="entry name" value="Arg_decarbox_C"/>
    <property type="match status" value="1"/>
</dbReference>
<keyword evidence="11" id="KW-0620">Polyamine biosynthesis</keyword>
<evidence type="ECO:0000256" key="14">
    <source>
        <dbReference type="PIRSR" id="PIRSR001336-50"/>
    </source>
</evidence>
<dbReference type="InterPro" id="IPR002985">
    <property type="entry name" value="Arg_decrbxlase"/>
</dbReference>
<evidence type="ECO:0000256" key="10">
    <source>
        <dbReference type="ARBA" id="ARBA00023066"/>
    </source>
</evidence>
<evidence type="ECO:0000256" key="1">
    <source>
        <dbReference type="ARBA" id="ARBA00001933"/>
    </source>
</evidence>
<dbReference type="KEGG" id="llp:GH975_11530"/>
<evidence type="ECO:0000259" key="17">
    <source>
        <dbReference type="Pfam" id="PF17810"/>
    </source>
</evidence>
<dbReference type="InterPro" id="IPR009006">
    <property type="entry name" value="Ala_racemase/Decarboxylase_C"/>
</dbReference>
<dbReference type="Gene3D" id="1.20.58.930">
    <property type="match status" value="1"/>
</dbReference>
<evidence type="ECO:0000256" key="15">
    <source>
        <dbReference type="PIRSR" id="PIRSR600183-50"/>
    </source>
</evidence>
<dbReference type="SUPFAM" id="SSF50621">
    <property type="entry name" value="Alanine racemase C-terminal domain-like"/>
    <property type="match status" value="1"/>
</dbReference>
<feature type="active site" description="Proton donor" evidence="15">
    <location>
        <position position="499"/>
    </location>
</feature>
<comment type="cofactor">
    <cofactor evidence="2">
        <name>Mg(2+)</name>
        <dbReference type="ChEBI" id="CHEBI:18420"/>
    </cofactor>
</comment>
<comment type="function">
    <text evidence="3">Catalyzes the biosynthesis of agmatine from arginine.</text>
</comment>
<dbReference type="GO" id="GO:0046872">
    <property type="term" value="F:metal ion binding"/>
    <property type="evidence" value="ECO:0007669"/>
    <property type="project" value="UniProtKB-KW"/>
</dbReference>
<dbReference type="SUPFAM" id="SSF51419">
    <property type="entry name" value="PLP-binding barrel"/>
    <property type="match status" value="1"/>
</dbReference>
<comment type="cofactor">
    <cofactor evidence="1 14">
        <name>pyridoxal 5'-phosphate</name>
        <dbReference type="ChEBI" id="CHEBI:597326"/>
    </cofactor>
</comment>
<evidence type="ECO:0000256" key="3">
    <source>
        <dbReference type="ARBA" id="ARBA00002257"/>
    </source>
</evidence>
<evidence type="ECO:0000256" key="4">
    <source>
        <dbReference type="ARBA" id="ARBA00008357"/>
    </source>
</evidence>
<keyword evidence="20" id="KW-1185">Reference proteome</keyword>
<evidence type="ECO:0000256" key="2">
    <source>
        <dbReference type="ARBA" id="ARBA00001946"/>
    </source>
</evidence>
<evidence type="ECO:0000256" key="8">
    <source>
        <dbReference type="ARBA" id="ARBA00022842"/>
    </source>
</evidence>
<protein>
    <recommendedName>
        <fullName evidence="5 13">Arginine decarboxylase</fullName>
        <ecNumber evidence="5 13">4.1.1.19</ecNumber>
    </recommendedName>
</protein>
<dbReference type="PIRSF" id="PIRSF001336">
    <property type="entry name" value="Arg_decrbxlase"/>
    <property type="match status" value="1"/>
</dbReference>
<dbReference type="AlphaFoldDB" id="A0A5Q2QH37"/>
<dbReference type="NCBIfam" id="NF003763">
    <property type="entry name" value="PRK05354.1"/>
    <property type="match status" value="1"/>
</dbReference>
<dbReference type="Pfam" id="PF17810">
    <property type="entry name" value="Arg_decarb_HB"/>
    <property type="match status" value="1"/>
</dbReference>
<evidence type="ECO:0000256" key="7">
    <source>
        <dbReference type="ARBA" id="ARBA00022793"/>
    </source>
</evidence>
<dbReference type="Proteomes" id="UP000388235">
    <property type="component" value="Chromosome"/>
</dbReference>
<dbReference type="InterPro" id="IPR040634">
    <property type="entry name" value="Arg_decarb_HB"/>
</dbReference>
<keyword evidence="9 14" id="KW-0663">Pyridoxal phosphate</keyword>
<keyword evidence="6" id="KW-0479">Metal-binding</keyword>
<dbReference type="InterPro" id="IPR000183">
    <property type="entry name" value="Orn/DAP/Arg_de-COase"/>
</dbReference>
<dbReference type="EMBL" id="CP045871">
    <property type="protein sequence ID" value="QGG81160.1"/>
    <property type="molecule type" value="Genomic_DNA"/>
</dbReference>
<dbReference type="InterPro" id="IPR022653">
    <property type="entry name" value="De-COase2_pyr-phos_BS"/>
</dbReference>
<dbReference type="Gene3D" id="1.10.287.3440">
    <property type="match status" value="1"/>
</dbReference>
<comment type="similarity">
    <text evidence="4">Belongs to the Orn/Lys/Arg decarboxylase class-II family. SpeA subfamily.</text>
</comment>
<evidence type="ECO:0000256" key="12">
    <source>
        <dbReference type="ARBA" id="ARBA00023239"/>
    </source>
</evidence>
<evidence type="ECO:0000256" key="9">
    <source>
        <dbReference type="ARBA" id="ARBA00022898"/>
    </source>
</evidence>